<reference evidence="7" key="1">
    <citation type="journal article" date="2019" name="Int. J. Syst. Evol. Microbiol.">
        <title>The Global Catalogue of Microorganisms (GCM) 10K type strain sequencing project: providing services to taxonomists for standard genome sequencing and annotation.</title>
        <authorList>
            <consortium name="The Broad Institute Genomics Platform"/>
            <consortium name="The Broad Institute Genome Sequencing Center for Infectious Disease"/>
            <person name="Wu L."/>
            <person name="Ma J."/>
        </authorList>
    </citation>
    <scope>NUCLEOTIDE SEQUENCE [LARGE SCALE GENOMIC DNA]</scope>
    <source>
        <strain evidence="7">SYNS20</strain>
    </source>
</reference>
<dbReference type="EMBL" id="JBHTCF010000021">
    <property type="protein sequence ID" value="MFC7309418.1"/>
    <property type="molecule type" value="Genomic_DNA"/>
</dbReference>
<gene>
    <name evidence="6" type="ORF">ACFQVC_35060</name>
</gene>
<dbReference type="InterPro" id="IPR050109">
    <property type="entry name" value="HTH-type_TetR-like_transc_reg"/>
</dbReference>
<keyword evidence="2 4" id="KW-0238">DNA-binding</keyword>
<evidence type="ECO:0000256" key="3">
    <source>
        <dbReference type="ARBA" id="ARBA00023163"/>
    </source>
</evidence>
<proteinExistence type="predicted"/>
<dbReference type="PANTHER" id="PTHR30055">
    <property type="entry name" value="HTH-TYPE TRANSCRIPTIONAL REGULATOR RUTR"/>
    <property type="match status" value="1"/>
</dbReference>
<protein>
    <submittedName>
        <fullName evidence="6">TetR/AcrR family transcriptional regulator</fullName>
    </submittedName>
</protein>
<sequence>MTAADDEESGLPASLATAWGLRARPSKGPKPGLSLERIVDAAVGVAAAEGVGAVSMGRIAKELGASPMSLYRYVGAKDELYILMQEAVTPEPPELSGSAPSGAGWREGLTRWARAQRAFFHENLWLLRVPITGPPASPKSVAWMECGLAALDGTGLDEGAKLGVIMLVSGYVRNEALLMSELDAAITASGSTPAEVLRRYRRTLDTLTDPDRHPAVTRVLASDALDPDPAEAPDTDFEFGLGCVLDGVAAMIGRQGG</sequence>
<keyword evidence="1" id="KW-0805">Transcription regulation</keyword>
<dbReference type="Gene3D" id="1.10.357.10">
    <property type="entry name" value="Tetracycline Repressor, domain 2"/>
    <property type="match status" value="1"/>
</dbReference>
<keyword evidence="7" id="KW-1185">Reference proteome</keyword>
<dbReference type="InterPro" id="IPR001647">
    <property type="entry name" value="HTH_TetR"/>
</dbReference>
<name>A0ABW2JTU4_9ACTN</name>
<accession>A0ABW2JTU4</accession>
<evidence type="ECO:0000313" key="6">
    <source>
        <dbReference type="EMBL" id="MFC7309418.1"/>
    </source>
</evidence>
<evidence type="ECO:0000256" key="1">
    <source>
        <dbReference type="ARBA" id="ARBA00023015"/>
    </source>
</evidence>
<evidence type="ECO:0000313" key="7">
    <source>
        <dbReference type="Proteomes" id="UP001596523"/>
    </source>
</evidence>
<comment type="caution">
    <text evidence="6">The sequence shown here is derived from an EMBL/GenBank/DDBJ whole genome shotgun (WGS) entry which is preliminary data.</text>
</comment>
<dbReference type="Gene3D" id="1.10.10.60">
    <property type="entry name" value="Homeodomain-like"/>
    <property type="match status" value="1"/>
</dbReference>
<dbReference type="Proteomes" id="UP001596523">
    <property type="component" value="Unassembled WGS sequence"/>
</dbReference>
<keyword evidence="3" id="KW-0804">Transcription</keyword>
<dbReference type="PANTHER" id="PTHR30055:SF151">
    <property type="entry name" value="TRANSCRIPTIONAL REGULATORY PROTEIN"/>
    <property type="match status" value="1"/>
</dbReference>
<evidence type="ECO:0000259" key="5">
    <source>
        <dbReference type="PROSITE" id="PS50977"/>
    </source>
</evidence>
<dbReference type="InterPro" id="IPR036271">
    <property type="entry name" value="Tet_transcr_reg_TetR-rel_C_sf"/>
</dbReference>
<dbReference type="RefSeq" id="WP_381838321.1">
    <property type="nucleotide sequence ID" value="NZ_JBHTCF010000021.1"/>
</dbReference>
<organism evidence="6 7">
    <name type="scientific">Streptomyces monticola</name>
    <dbReference type="NCBI Taxonomy" id="2666263"/>
    <lineage>
        <taxon>Bacteria</taxon>
        <taxon>Bacillati</taxon>
        <taxon>Actinomycetota</taxon>
        <taxon>Actinomycetes</taxon>
        <taxon>Kitasatosporales</taxon>
        <taxon>Streptomycetaceae</taxon>
        <taxon>Streptomyces</taxon>
    </lineage>
</organism>
<dbReference type="Pfam" id="PF02909">
    <property type="entry name" value="TetR_C_1"/>
    <property type="match status" value="1"/>
</dbReference>
<dbReference type="PROSITE" id="PS50977">
    <property type="entry name" value="HTH_TETR_2"/>
    <property type="match status" value="1"/>
</dbReference>
<evidence type="ECO:0000256" key="2">
    <source>
        <dbReference type="ARBA" id="ARBA00023125"/>
    </source>
</evidence>
<dbReference type="SUPFAM" id="SSF48498">
    <property type="entry name" value="Tetracyclin repressor-like, C-terminal domain"/>
    <property type="match status" value="1"/>
</dbReference>
<dbReference type="InterPro" id="IPR009057">
    <property type="entry name" value="Homeodomain-like_sf"/>
</dbReference>
<dbReference type="Pfam" id="PF00440">
    <property type="entry name" value="TetR_N"/>
    <property type="match status" value="1"/>
</dbReference>
<dbReference type="SUPFAM" id="SSF46689">
    <property type="entry name" value="Homeodomain-like"/>
    <property type="match status" value="1"/>
</dbReference>
<feature type="DNA-binding region" description="H-T-H motif" evidence="4">
    <location>
        <begin position="55"/>
        <end position="74"/>
    </location>
</feature>
<evidence type="ECO:0000256" key="4">
    <source>
        <dbReference type="PROSITE-ProRule" id="PRU00335"/>
    </source>
</evidence>
<feature type="domain" description="HTH tetR-type" evidence="5">
    <location>
        <begin position="32"/>
        <end position="92"/>
    </location>
</feature>
<dbReference type="InterPro" id="IPR004111">
    <property type="entry name" value="Repressor_TetR_C"/>
</dbReference>